<reference evidence="1" key="2">
    <citation type="submission" date="2020-11" db="EMBL/GenBank/DDBJ databases">
        <authorList>
            <person name="McCartney M.A."/>
            <person name="Auch B."/>
            <person name="Kono T."/>
            <person name="Mallez S."/>
            <person name="Becker A."/>
            <person name="Gohl D.M."/>
            <person name="Silverstein K.A.T."/>
            <person name="Koren S."/>
            <person name="Bechman K.B."/>
            <person name="Herman A."/>
            <person name="Abrahante J.E."/>
            <person name="Garbe J."/>
        </authorList>
    </citation>
    <scope>NUCLEOTIDE SEQUENCE</scope>
    <source>
        <strain evidence="1">Duluth1</strain>
        <tissue evidence="1">Whole animal</tissue>
    </source>
</reference>
<comment type="caution">
    <text evidence="1">The sequence shown here is derived from an EMBL/GenBank/DDBJ whole genome shotgun (WGS) entry which is preliminary data.</text>
</comment>
<name>A0A9D4M4R6_DREPO</name>
<dbReference type="Proteomes" id="UP000828390">
    <property type="component" value="Unassembled WGS sequence"/>
</dbReference>
<dbReference type="EMBL" id="JAIWYP010000002">
    <property type="protein sequence ID" value="KAH3869770.1"/>
    <property type="molecule type" value="Genomic_DNA"/>
</dbReference>
<gene>
    <name evidence="1" type="ORF">DPMN_032941</name>
</gene>
<keyword evidence="2" id="KW-1185">Reference proteome</keyword>
<organism evidence="1 2">
    <name type="scientific">Dreissena polymorpha</name>
    <name type="common">Zebra mussel</name>
    <name type="synonym">Mytilus polymorpha</name>
    <dbReference type="NCBI Taxonomy" id="45954"/>
    <lineage>
        <taxon>Eukaryota</taxon>
        <taxon>Metazoa</taxon>
        <taxon>Spiralia</taxon>
        <taxon>Lophotrochozoa</taxon>
        <taxon>Mollusca</taxon>
        <taxon>Bivalvia</taxon>
        <taxon>Autobranchia</taxon>
        <taxon>Heteroconchia</taxon>
        <taxon>Euheterodonta</taxon>
        <taxon>Imparidentia</taxon>
        <taxon>Neoheterodontei</taxon>
        <taxon>Myida</taxon>
        <taxon>Dreissenoidea</taxon>
        <taxon>Dreissenidae</taxon>
        <taxon>Dreissena</taxon>
    </lineage>
</organism>
<reference evidence="1" key="1">
    <citation type="journal article" date="2019" name="bioRxiv">
        <title>The Genome of the Zebra Mussel, Dreissena polymorpha: A Resource for Invasive Species Research.</title>
        <authorList>
            <person name="McCartney M.A."/>
            <person name="Auch B."/>
            <person name="Kono T."/>
            <person name="Mallez S."/>
            <person name="Zhang Y."/>
            <person name="Obille A."/>
            <person name="Becker A."/>
            <person name="Abrahante J.E."/>
            <person name="Garbe J."/>
            <person name="Badalamenti J.P."/>
            <person name="Herman A."/>
            <person name="Mangelson H."/>
            <person name="Liachko I."/>
            <person name="Sullivan S."/>
            <person name="Sone E.D."/>
            <person name="Koren S."/>
            <person name="Silverstein K.A.T."/>
            <person name="Beckman K.B."/>
            <person name="Gohl D.M."/>
        </authorList>
    </citation>
    <scope>NUCLEOTIDE SEQUENCE</scope>
    <source>
        <strain evidence="1">Duluth1</strain>
        <tissue evidence="1">Whole animal</tissue>
    </source>
</reference>
<evidence type="ECO:0000313" key="1">
    <source>
        <dbReference type="EMBL" id="KAH3869770.1"/>
    </source>
</evidence>
<evidence type="ECO:0000313" key="2">
    <source>
        <dbReference type="Proteomes" id="UP000828390"/>
    </source>
</evidence>
<sequence>MSNDFVKEFGYNEQAYLMMFSHYVPCTLASHQCASLIGQYAAKREHRVVVGYKDIFEDDQEASDERKSKKVMKKKGALVIFPETLGTIARKLGFGFNN</sequence>
<accession>A0A9D4M4R6</accession>
<protein>
    <submittedName>
        <fullName evidence="1">Uncharacterized protein</fullName>
    </submittedName>
</protein>
<dbReference type="AlphaFoldDB" id="A0A9D4M4R6"/>
<proteinExistence type="predicted"/>